<evidence type="ECO:0000256" key="1">
    <source>
        <dbReference type="ARBA" id="ARBA00009437"/>
    </source>
</evidence>
<dbReference type="RefSeq" id="WP_347231061.1">
    <property type="nucleotide sequence ID" value="NZ_MCZF01000254.1"/>
</dbReference>
<proteinExistence type="inferred from homology"/>
<dbReference type="SUPFAM" id="SSF53850">
    <property type="entry name" value="Periplasmic binding protein-like II"/>
    <property type="match status" value="1"/>
</dbReference>
<evidence type="ECO:0000313" key="7">
    <source>
        <dbReference type="Proteomes" id="UP000235533"/>
    </source>
</evidence>
<dbReference type="EMBL" id="MCZF01000254">
    <property type="protein sequence ID" value="PMM44203.1"/>
    <property type="molecule type" value="Genomic_DNA"/>
</dbReference>
<dbReference type="PROSITE" id="PS50931">
    <property type="entry name" value="HTH_LYSR"/>
    <property type="match status" value="1"/>
</dbReference>
<protein>
    <submittedName>
        <fullName evidence="6">LysR family transcriptional regulator</fullName>
    </submittedName>
</protein>
<dbReference type="PANTHER" id="PTHR30537:SF5">
    <property type="entry name" value="HTH-TYPE TRANSCRIPTIONAL ACTIVATOR TTDR-RELATED"/>
    <property type="match status" value="1"/>
</dbReference>
<name>A0A2N7JNY7_VIBSP</name>
<accession>A0A2N7JNY7</accession>
<dbReference type="InterPro" id="IPR005119">
    <property type="entry name" value="LysR_subst-bd"/>
</dbReference>
<dbReference type="GO" id="GO:0006351">
    <property type="term" value="P:DNA-templated transcription"/>
    <property type="evidence" value="ECO:0007669"/>
    <property type="project" value="TreeGrafter"/>
</dbReference>
<dbReference type="AlphaFoldDB" id="A0A2N7JNY7"/>
<dbReference type="SUPFAM" id="SSF46785">
    <property type="entry name" value="Winged helix' DNA-binding domain"/>
    <property type="match status" value="1"/>
</dbReference>
<keyword evidence="2" id="KW-0805">Transcription regulation</keyword>
<dbReference type="FunFam" id="1.10.10.10:FF:000001">
    <property type="entry name" value="LysR family transcriptional regulator"/>
    <property type="match status" value="1"/>
</dbReference>
<dbReference type="Gene3D" id="3.40.190.290">
    <property type="match status" value="1"/>
</dbReference>
<comment type="similarity">
    <text evidence="1">Belongs to the LysR transcriptional regulatory family.</text>
</comment>
<dbReference type="InterPro" id="IPR036390">
    <property type="entry name" value="WH_DNA-bd_sf"/>
</dbReference>
<reference evidence="7" key="1">
    <citation type="submission" date="2016-07" db="EMBL/GenBank/DDBJ databases">
        <title>Nontailed viruses are major unrecognized killers of bacteria in the ocean.</title>
        <authorList>
            <person name="Kauffman K."/>
            <person name="Hussain F."/>
            <person name="Yang J."/>
            <person name="Arevalo P."/>
            <person name="Brown J."/>
            <person name="Cutler M."/>
            <person name="Kelly L."/>
            <person name="Polz M.F."/>
        </authorList>
    </citation>
    <scope>NUCLEOTIDE SEQUENCE [LARGE SCALE GENOMIC DNA]</scope>
    <source>
        <strain evidence="7">10N.261.48.B5</strain>
    </source>
</reference>
<evidence type="ECO:0000256" key="4">
    <source>
        <dbReference type="ARBA" id="ARBA00023163"/>
    </source>
</evidence>
<feature type="domain" description="HTH lysR-type" evidence="5">
    <location>
        <begin position="16"/>
        <end position="73"/>
    </location>
</feature>
<dbReference type="Proteomes" id="UP000235533">
    <property type="component" value="Unassembled WGS sequence"/>
</dbReference>
<sequence length="307" mass="34627">MRFSISDFGIIRLERIDNAWLNSFLCVYEQNSFIKASERLLIPSSTVSRHVQQLENEIGNKLFYRTTRKVTPTSAGDILYNEIREPLRRLSQTLQSLTISTQSVKGSIRLSTPDVPFIGDVLADFVVDYPNISLFCEHSTSIESALNSDPDIVISFERGSLDDRDWISRPLCQWESAVLASPTCLEEHGSPSKIEELRALPCISSYKAFGGNPWVFSGTKDDSKGLDIKSNINVDGGFIAKAAAIRGLGFVALPREFCREEIERGTLVEQYLDDQLAPLTIYIHYRSINYHTHLTNLLVSFIRERAN</sequence>
<comment type="caution">
    <text evidence="6">The sequence shown here is derived from an EMBL/GenBank/DDBJ whole genome shotgun (WGS) entry which is preliminary data.</text>
</comment>
<evidence type="ECO:0000256" key="2">
    <source>
        <dbReference type="ARBA" id="ARBA00023015"/>
    </source>
</evidence>
<dbReference type="PANTHER" id="PTHR30537">
    <property type="entry name" value="HTH-TYPE TRANSCRIPTIONAL REGULATOR"/>
    <property type="match status" value="1"/>
</dbReference>
<dbReference type="Pfam" id="PF00126">
    <property type="entry name" value="HTH_1"/>
    <property type="match status" value="1"/>
</dbReference>
<dbReference type="GO" id="GO:0043565">
    <property type="term" value="F:sequence-specific DNA binding"/>
    <property type="evidence" value="ECO:0007669"/>
    <property type="project" value="TreeGrafter"/>
</dbReference>
<dbReference type="GO" id="GO:0003700">
    <property type="term" value="F:DNA-binding transcription factor activity"/>
    <property type="evidence" value="ECO:0007669"/>
    <property type="project" value="InterPro"/>
</dbReference>
<dbReference type="InterPro" id="IPR058163">
    <property type="entry name" value="LysR-type_TF_proteobact-type"/>
</dbReference>
<keyword evidence="4" id="KW-0804">Transcription</keyword>
<dbReference type="InterPro" id="IPR036388">
    <property type="entry name" value="WH-like_DNA-bd_sf"/>
</dbReference>
<organism evidence="6 7">
    <name type="scientific">Vibrio splendidus</name>
    <dbReference type="NCBI Taxonomy" id="29497"/>
    <lineage>
        <taxon>Bacteria</taxon>
        <taxon>Pseudomonadati</taxon>
        <taxon>Pseudomonadota</taxon>
        <taxon>Gammaproteobacteria</taxon>
        <taxon>Vibrionales</taxon>
        <taxon>Vibrionaceae</taxon>
        <taxon>Vibrio</taxon>
    </lineage>
</organism>
<evidence type="ECO:0000256" key="3">
    <source>
        <dbReference type="ARBA" id="ARBA00023125"/>
    </source>
</evidence>
<dbReference type="InterPro" id="IPR000847">
    <property type="entry name" value="LysR_HTH_N"/>
</dbReference>
<keyword evidence="3" id="KW-0238">DNA-binding</keyword>
<evidence type="ECO:0000313" key="6">
    <source>
        <dbReference type="EMBL" id="PMM44203.1"/>
    </source>
</evidence>
<gene>
    <name evidence="6" type="ORF">BCT54_05210</name>
</gene>
<dbReference type="Pfam" id="PF03466">
    <property type="entry name" value="LysR_substrate"/>
    <property type="match status" value="1"/>
</dbReference>
<evidence type="ECO:0000259" key="5">
    <source>
        <dbReference type="PROSITE" id="PS50931"/>
    </source>
</evidence>
<dbReference type="Gene3D" id="1.10.10.10">
    <property type="entry name" value="Winged helix-like DNA-binding domain superfamily/Winged helix DNA-binding domain"/>
    <property type="match status" value="1"/>
</dbReference>